<dbReference type="GO" id="GO:0016853">
    <property type="term" value="F:isomerase activity"/>
    <property type="evidence" value="ECO:0007669"/>
    <property type="project" value="UniProtKB-KW"/>
</dbReference>
<dbReference type="PROSITE" id="PS51257">
    <property type="entry name" value="PROKAR_LIPOPROTEIN"/>
    <property type="match status" value="1"/>
</dbReference>
<dbReference type="InterPro" id="IPR012336">
    <property type="entry name" value="Thioredoxin-like_fold"/>
</dbReference>
<comment type="caution">
    <text evidence="3">The sequence shown here is derived from an EMBL/GenBank/DDBJ whole genome shotgun (WGS) entry which is preliminary data.</text>
</comment>
<dbReference type="RefSeq" id="WP_068861983.1">
    <property type="nucleotide sequence ID" value="NZ_LZYB01000001.1"/>
</dbReference>
<evidence type="ECO:0000313" key="3">
    <source>
        <dbReference type="EMBL" id="OBV12095.1"/>
    </source>
</evidence>
<evidence type="ECO:0000256" key="1">
    <source>
        <dbReference type="SAM" id="SignalP"/>
    </source>
</evidence>
<keyword evidence="1" id="KW-0732">Signal</keyword>
<dbReference type="Proteomes" id="UP000092484">
    <property type="component" value="Unassembled WGS sequence"/>
</dbReference>
<sequence>MKISRFLALSLTAAASMALAACDDAGAPGEVAEGEALPAVMAPPGTSWTNTVTVTPEGGYMIGNPEAPLKLVEFASHTCGACANFAVTGKPTLKDKYVASGVVSFEQREIFLNPFDIVIASMTQCGAKEQMQPLSDEVWQNLQQVFTGLQGNPEAVQAAGQLPVDQRFAKIAEVTGLLDFFAARGLSADQARTCLTDGAKIEAMVKSSEAQAKEFNVTGTPTFVLNGKKLDVTQWPQLEPALQRAGAR</sequence>
<dbReference type="SUPFAM" id="SSF52833">
    <property type="entry name" value="Thioredoxin-like"/>
    <property type="match status" value="1"/>
</dbReference>
<dbReference type="STRING" id="1300349.I603_0226"/>
<protein>
    <submittedName>
        <fullName evidence="3">Protein-disulfide isomerase</fullName>
    </submittedName>
</protein>
<evidence type="ECO:0000259" key="2">
    <source>
        <dbReference type="Pfam" id="PF13462"/>
    </source>
</evidence>
<dbReference type="AlphaFoldDB" id="A0A1A7BLQ4"/>
<reference evidence="3 4" key="1">
    <citation type="submission" date="2016-06" db="EMBL/GenBank/DDBJ databases">
        <title>Genome sequence of Porphyrobacter dokdonensis DSW-74.</title>
        <authorList>
            <person name="Kim J.F."/>
            <person name="Song J.Y."/>
        </authorList>
    </citation>
    <scope>NUCLEOTIDE SEQUENCE [LARGE SCALE GENOMIC DNA]</scope>
    <source>
        <strain evidence="3 4">DSW-74</strain>
    </source>
</reference>
<keyword evidence="3" id="KW-0413">Isomerase</keyword>
<dbReference type="Gene3D" id="3.40.30.10">
    <property type="entry name" value="Glutaredoxin"/>
    <property type="match status" value="1"/>
</dbReference>
<keyword evidence="4" id="KW-1185">Reference proteome</keyword>
<proteinExistence type="predicted"/>
<feature type="signal peptide" evidence="1">
    <location>
        <begin position="1"/>
        <end position="20"/>
    </location>
</feature>
<dbReference type="InterPro" id="IPR036249">
    <property type="entry name" value="Thioredoxin-like_sf"/>
</dbReference>
<feature type="domain" description="Thioredoxin-like fold" evidence="2">
    <location>
        <begin position="58"/>
        <end position="239"/>
    </location>
</feature>
<feature type="chain" id="PRO_5008355138" evidence="1">
    <location>
        <begin position="21"/>
        <end position="248"/>
    </location>
</feature>
<evidence type="ECO:0000313" key="4">
    <source>
        <dbReference type="Proteomes" id="UP000092484"/>
    </source>
</evidence>
<dbReference type="Pfam" id="PF13462">
    <property type="entry name" value="Thioredoxin_4"/>
    <property type="match status" value="1"/>
</dbReference>
<accession>A0A1A7BLQ4</accession>
<dbReference type="PATRIC" id="fig|1300349.4.peg.224"/>
<organism evidence="3 4">
    <name type="scientific">Erythrobacter dokdonensis DSW-74</name>
    <dbReference type="NCBI Taxonomy" id="1300349"/>
    <lineage>
        <taxon>Bacteria</taxon>
        <taxon>Pseudomonadati</taxon>
        <taxon>Pseudomonadota</taxon>
        <taxon>Alphaproteobacteria</taxon>
        <taxon>Sphingomonadales</taxon>
        <taxon>Erythrobacteraceae</taxon>
        <taxon>Erythrobacter/Porphyrobacter group</taxon>
        <taxon>Erythrobacter</taxon>
    </lineage>
</organism>
<gene>
    <name evidence="3" type="ORF">I603_0226</name>
</gene>
<dbReference type="Gene3D" id="1.10.40.110">
    <property type="match status" value="1"/>
</dbReference>
<dbReference type="EMBL" id="LZYB01000001">
    <property type="protein sequence ID" value="OBV12095.1"/>
    <property type="molecule type" value="Genomic_DNA"/>
</dbReference>
<name>A0A1A7BLQ4_9SPHN</name>